<organism evidence="1">
    <name type="scientific">Siphoviridae sp. cttFh17</name>
    <dbReference type="NCBI Taxonomy" id="2826491"/>
    <lineage>
        <taxon>Viruses</taxon>
        <taxon>Duplodnaviria</taxon>
        <taxon>Heunggongvirae</taxon>
        <taxon>Uroviricota</taxon>
        <taxon>Caudoviricetes</taxon>
    </lineage>
</organism>
<accession>A0A8S5NJ86</accession>
<dbReference type="EMBL" id="BK015176">
    <property type="protein sequence ID" value="DAD94444.1"/>
    <property type="molecule type" value="Genomic_DNA"/>
</dbReference>
<name>A0A8S5NJ86_9CAUD</name>
<protein>
    <submittedName>
        <fullName evidence="1">Uncharacterized protein</fullName>
    </submittedName>
</protein>
<proteinExistence type="predicted"/>
<evidence type="ECO:0000313" key="1">
    <source>
        <dbReference type="EMBL" id="DAD94444.1"/>
    </source>
</evidence>
<sequence length="94" mass="10907">MGYCFNLYTPDMKEQDSGKFVACERLLFSNDAPFIVNTIGYYEQYIGGKYLDIYNSVCILNEQQCEIADEYTGTTFFTDFIKKHDCNGMFIQIT</sequence>
<reference evidence="1" key="1">
    <citation type="journal article" date="2021" name="Proc. Natl. Acad. Sci. U.S.A.">
        <title>A Catalog of Tens of Thousands of Viruses from Human Metagenomes Reveals Hidden Associations with Chronic Diseases.</title>
        <authorList>
            <person name="Tisza M.J."/>
            <person name="Buck C.B."/>
        </authorList>
    </citation>
    <scope>NUCLEOTIDE SEQUENCE</scope>
    <source>
        <strain evidence="1">CttFh17</strain>
    </source>
</reference>